<evidence type="ECO:0000256" key="1">
    <source>
        <dbReference type="SAM" id="Phobius"/>
    </source>
</evidence>
<name>A0A812RR38_9DINO</name>
<reference evidence="2" key="1">
    <citation type="submission" date="2021-02" db="EMBL/GenBank/DDBJ databases">
        <authorList>
            <person name="Dougan E. K."/>
            <person name="Rhodes N."/>
            <person name="Thang M."/>
            <person name="Chan C."/>
        </authorList>
    </citation>
    <scope>NUCLEOTIDE SEQUENCE</scope>
</reference>
<protein>
    <submittedName>
        <fullName evidence="2">Kgd2 protein</fullName>
    </submittedName>
</protein>
<feature type="transmembrane region" description="Helical" evidence="1">
    <location>
        <begin position="144"/>
        <end position="169"/>
    </location>
</feature>
<keyword evidence="1" id="KW-0472">Membrane</keyword>
<evidence type="ECO:0000313" key="3">
    <source>
        <dbReference type="Proteomes" id="UP000601435"/>
    </source>
</evidence>
<comment type="caution">
    <text evidence="2">The sequence shown here is derived from an EMBL/GenBank/DDBJ whole genome shotgun (WGS) entry which is preliminary data.</text>
</comment>
<dbReference type="EMBL" id="CAJNJA010019638">
    <property type="protein sequence ID" value="CAE7448323.1"/>
    <property type="molecule type" value="Genomic_DNA"/>
</dbReference>
<dbReference type="Proteomes" id="UP000601435">
    <property type="component" value="Unassembled WGS sequence"/>
</dbReference>
<dbReference type="AlphaFoldDB" id="A0A812RR38"/>
<dbReference type="OrthoDB" id="414505at2759"/>
<sequence length="193" mass="21251">DATIALETGGLPTDKETRGFSRVLLQVVLSPDVANDLAYVSTDWFDRTGPAPGHQHKDWKAVSFMDAYKVLKNTVQGDEVTARVLLKRDWGLAPSDTTESVKIIATSPAFADSDFMEFAASVLEDIRNCVLQHPQTPKKKTGVWPWWVLELKVVVPVLCLGLLACLGYIGCRRKRTQAPATGTATRDVELRLA</sequence>
<organism evidence="2 3">
    <name type="scientific">Symbiodinium necroappetens</name>
    <dbReference type="NCBI Taxonomy" id="1628268"/>
    <lineage>
        <taxon>Eukaryota</taxon>
        <taxon>Sar</taxon>
        <taxon>Alveolata</taxon>
        <taxon>Dinophyceae</taxon>
        <taxon>Suessiales</taxon>
        <taxon>Symbiodiniaceae</taxon>
        <taxon>Symbiodinium</taxon>
    </lineage>
</organism>
<keyword evidence="1" id="KW-1133">Transmembrane helix</keyword>
<feature type="non-terminal residue" evidence="2">
    <location>
        <position position="193"/>
    </location>
</feature>
<keyword evidence="3" id="KW-1185">Reference proteome</keyword>
<accession>A0A812RR38</accession>
<proteinExistence type="predicted"/>
<gene>
    <name evidence="2" type="primary">kgd2</name>
    <name evidence="2" type="ORF">SNEC2469_LOCUS12394</name>
</gene>
<evidence type="ECO:0000313" key="2">
    <source>
        <dbReference type="EMBL" id="CAE7448323.1"/>
    </source>
</evidence>
<keyword evidence="1" id="KW-0812">Transmembrane</keyword>